<feature type="chain" id="PRO_5003069118" description="DUF2141 domain-containing protein" evidence="1">
    <location>
        <begin position="32"/>
        <end position="154"/>
    </location>
</feature>
<dbReference type="eggNOG" id="COG4704">
    <property type="taxonomic scope" value="Bacteria"/>
</dbReference>
<dbReference type="RefSeq" id="WP_013047228.1">
    <property type="nucleotide sequence ID" value="NC_014010.1"/>
</dbReference>
<dbReference type="HOGENOM" id="CLU_125018_1_0_5"/>
<dbReference type="Pfam" id="PF09912">
    <property type="entry name" value="DUF2141"/>
    <property type="match status" value="1"/>
</dbReference>
<name>D5BPU9_PUNMI</name>
<dbReference type="Proteomes" id="UP000007460">
    <property type="component" value="Chromosome"/>
</dbReference>
<evidence type="ECO:0000256" key="1">
    <source>
        <dbReference type="SAM" id="SignalP"/>
    </source>
</evidence>
<protein>
    <recommendedName>
        <fullName evidence="4">DUF2141 domain-containing protein</fullName>
    </recommendedName>
</protein>
<accession>D5BPU9</accession>
<dbReference type="EMBL" id="CP001751">
    <property type="protein sequence ID" value="ADE40601.1"/>
    <property type="molecule type" value="Genomic_DNA"/>
</dbReference>
<evidence type="ECO:0000313" key="3">
    <source>
        <dbReference type="Proteomes" id="UP000007460"/>
    </source>
</evidence>
<evidence type="ECO:0008006" key="4">
    <source>
        <dbReference type="Google" id="ProtNLM"/>
    </source>
</evidence>
<dbReference type="InterPro" id="IPR018673">
    <property type="entry name" value="DUF2141"/>
</dbReference>
<gene>
    <name evidence="2" type="ordered locus">SAR116_2358</name>
</gene>
<dbReference type="STRING" id="488538.SAR116_2358"/>
<evidence type="ECO:0000313" key="2">
    <source>
        <dbReference type="EMBL" id="ADE40601.1"/>
    </source>
</evidence>
<reference evidence="2 3" key="1">
    <citation type="journal article" date="2010" name="J. Bacteriol.">
        <title>Complete genome sequence of "Candidatus Puniceispirillum marinum" IMCC1322, a representative of the SAR116 clade in the Alphaproteobacteria.</title>
        <authorList>
            <person name="Oh H.M."/>
            <person name="Kwon K.K."/>
            <person name="Kang I."/>
            <person name="Kang S.G."/>
            <person name="Lee J.H."/>
            <person name="Kim S.J."/>
            <person name="Cho J.C."/>
        </authorList>
    </citation>
    <scope>NUCLEOTIDE SEQUENCE [LARGE SCALE GENOMIC DNA]</scope>
    <source>
        <strain evidence="2 3">IMCC1322</strain>
    </source>
</reference>
<keyword evidence="3" id="KW-1185">Reference proteome</keyword>
<dbReference type="AlphaFoldDB" id="D5BPU9"/>
<organism evidence="2 3">
    <name type="scientific">Puniceispirillum marinum (strain IMCC1322)</name>
    <dbReference type="NCBI Taxonomy" id="488538"/>
    <lineage>
        <taxon>Bacteria</taxon>
        <taxon>Pseudomonadati</taxon>
        <taxon>Pseudomonadota</taxon>
        <taxon>Alphaproteobacteria</taxon>
        <taxon>Candidatus Puniceispirillales</taxon>
        <taxon>Candidatus Puniceispirillaceae</taxon>
        <taxon>Candidatus Puniceispirillum</taxon>
    </lineage>
</organism>
<proteinExistence type="predicted"/>
<sequence>MEQHLRFRTRLLIRIFLASTMVALATHYASAADLTIHVINENNSSGVAFISVQPASEANSFPRGKAIYNKKMAMIPHSKAKFTIKDIPSGAYAVSAFLDINNNQKLDMNLIGAPTEPYGFSNDARGLFGPPEFTDAAFIIKKDTMRNRHTIKIY</sequence>
<dbReference type="KEGG" id="apb:SAR116_2358"/>
<keyword evidence="1" id="KW-0732">Signal</keyword>
<feature type="signal peptide" evidence="1">
    <location>
        <begin position="1"/>
        <end position="31"/>
    </location>
</feature>